<dbReference type="InterPro" id="IPR004869">
    <property type="entry name" value="MMPL_dom"/>
</dbReference>
<evidence type="ECO:0000256" key="2">
    <source>
        <dbReference type="ARBA" id="ARBA00022475"/>
    </source>
</evidence>
<feature type="domain" description="Membrane transport protein MMPL" evidence="7">
    <location>
        <begin position="120"/>
        <end position="394"/>
    </location>
</feature>
<dbReference type="GO" id="GO:0005886">
    <property type="term" value="C:plasma membrane"/>
    <property type="evidence" value="ECO:0007669"/>
    <property type="project" value="UniProtKB-SubCell"/>
</dbReference>
<keyword evidence="3 6" id="KW-0812">Transmembrane</keyword>
<keyword evidence="9" id="KW-1185">Reference proteome</keyword>
<dbReference type="Pfam" id="PF03176">
    <property type="entry name" value="MMPL"/>
    <property type="match status" value="1"/>
</dbReference>
<proteinExistence type="predicted"/>
<name>A0A239CLM9_9PSED</name>
<protein>
    <submittedName>
        <fullName evidence="8">Predicted exporter</fullName>
    </submittedName>
</protein>
<organism evidence="8 9">
    <name type="scientific">Pseudomonas japonica</name>
    <dbReference type="NCBI Taxonomy" id="256466"/>
    <lineage>
        <taxon>Bacteria</taxon>
        <taxon>Pseudomonadati</taxon>
        <taxon>Pseudomonadota</taxon>
        <taxon>Gammaproteobacteria</taxon>
        <taxon>Pseudomonadales</taxon>
        <taxon>Pseudomonadaceae</taxon>
        <taxon>Pseudomonas</taxon>
    </lineage>
</organism>
<gene>
    <name evidence="8" type="ORF">SAMN05444352_104243</name>
</gene>
<keyword evidence="4 6" id="KW-1133">Transmembrane helix</keyword>
<dbReference type="Proteomes" id="UP000198407">
    <property type="component" value="Unassembled WGS sequence"/>
</dbReference>
<feature type="transmembrane region" description="Helical" evidence="6">
    <location>
        <begin position="251"/>
        <end position="269"/>
    </location>
</feature>
<dbReference type="STRING" id="1215104.GCA_000730585_05234"/>
<comment type="subcellular location">
    <subcellularLocation>
        <location evidence="1">Cell membrane</location>
        <topology evidence="1">Multi-pass membrane protein</topology>
    </subcellularLocation>
</comment>
<dbReference type="PANTHER" id="PTHR33406:SF13">
    <property type="entry name" value="MEMBRANE PROTEIN YDFJ"/>
    <property type="match status" value="1"/>
</dbReference>
<reference evidence="9" key="1">
    <citation type="submission" date="2017-06" db="EMBL/GenBank/DDBJ databases">
        <authorList>
            <person name="Varghese N."/>
            <person name="Submissions S."/>
        </authorList>
    </citation>
    <scope>NUCLEOTIDE SEQUENCE [LARGE SCALE GENOMIC DNA]</scope>
    <source>
        <strain evidence="9">DSM 22348</strain>
    </source>
</reference>
<evidence type="ECO:0000256" key="1">
    <source>
        <dbReference type="ARBA" id="ARBA00004651"/>
    </source>
</evidence>
<evidence type="ECO:0000256" key="3">
    <source>
        <dbReference type="ARBA" id="ARBA00022692"/>
    </source>
</evidence>
<feature type="transmembrane region" description="Helical" evidence="6">
    <location>
        <begin position="800"/>
        <end position="822"/>
    </location>
</feature>
<evidence type="ECO:0000259" key="7">
    <source>
        <dbReference type="Pfam" id="PF03176"/>
    </source>
</evidence>
<evidence type="ECO:0000256" key="6">
    <source>
        <dbReference type="SAM" id="Phobius"/>
    </source>
</evidence>
<dbReference type="EMBL" id="FZOL01000004">
    <property type="protein sequence ID" value="SNS20243.1"/>
    <property type="molecule type" value="Genomic_DNA"/>
</dbReference>
<keyword evidence="5 6" id="KW-0472">Membrane</keyword>
<feature type="transmembrane region" description="Helical" evidence="6">
    <location>
        <begin position="696"/>
        <end position="714"/>
    </location>
</feature>
<dbReference type="InterPro" id="IPR050545">
    <property type="entry name" value="Mycobact_MmpL"/>
</dbReference>
<keyword evidence="2" id="KW-1003">Cell membrane</keyword>
<feature type="transmembrane region" description="Helical" evidence="6">
    <location>
        <begin position="303"/>
        <end position="323"/>
    </location>
</feature>
<dbReference type="Gene3D" id="1.20.1640.10">
    <property type="entry name" value="Multidrug efflux transporter AcrB transmembrane domain"/>
    <property type="match status" value="2"/>
</dbReference>
<feature type="transmembrane region" description="Helical" evidence="6">
    <location>
        <begin position="344"/>
        <end position="364"/>
    </location>
</feature>
<dbReference type="SUPFAM" id="SSF82866">
    <property type="entry name" value="Multidrug efflux transporter AcrB transmembrane domain"/>
    <property type="match status" value="2"/>
</dbReference>
<evidence type="ECO:0000313" key="8">
    <source>
        <dbReference type="EMBL" id="SNS20243.1"/>
    </source>
</evidence>
<dbReference type="PANTHER" id="PTHR33406">
    <property type="entry name" value="MEMBRANE PROTEIN MJ1562-RELATED"/>
    <property type="match status" value="1"/>
</dbReference>
<evidence type="ECO:0000256" key="4">
    <source>
        <dbReference type="ARBA" id="ARBA00022989"/>
    </source>
</evidence>
<dbReference type="OrthoDB" id="9780358at2"/>
<evidence type="ECO:0000256" key="5">
    <source>
        <dbReference type="ARBA" id="ARBA00023136"/>
    </source>
</evidence>
<evidence type="ECO:0000313" key="9">
    <source>
        <dbReference type="Proteomes" id="UP000198407"/>
    </source>
</evidence>
<dbReference type="AlphaFoldDB" id="A0A239CLM9"/>
<dbReference type="RefSeq" id="WP_042121250.1">
    <property type="nucleotide sequence ID" value="NZ_FZOL01000004.1"/>
</dbReference>
<feature type="transmembrane region" description="Helical" evidence="6">
    <location>
        <begin position="370"/>
        <end position="393"/>
    </location>
</feature>
<sequence>MSIERLLPRLFLVLLLAVLALAGWQWQRGPTLSADLMTLVPGATQDPLVKRAEQRMQEPLNREMLVLVGHAERDQAIDLARELATQWQASGLFEKVQWSLQTDLQALREQLLQGRLAMLSRADRATLADSPDTFVQQRLQSLFDPFAGFSLVSSQDDWLGLTGRIQNSQPRPANIELDTASGALLAKADDRYWVLLRARTEGNAFDMKLPLRVADLLDSSRTLAGQRDARLLAASGLLYAANGQRQASHEMTWIGGGATLGILAILLLAFRRLRVLLAFIPVLIGMLFGATACIALFGQMHVMTLVLGSSLIGVAVDYPLHFLSKSWSLRPWNTWQAVRRTLPGLSLSLATSCIGYLALGFTPFPALTQIAAFSAAGLVGAYLSSVCLLPALLKHIDLQPAQWPLRIAETLVSLRLRLLERLPAVVLPGLLVLFCVGGLWHLQNRNDVRQWVASPPQLQEEAMAVARITGYQPTSQFYLVRAADQSQLLDRLRSLGERLDRQVAAGHLKGYMALDQLLASPAEQEKTRAALGSLPAHWQPLLAGGIPQAALEAELAQLQALPTLDIDQVLAGPLGEAFRPLWLGCLRALVGAGLPAKDRDAVPVPDLQPGQWSLPGFEPGTGTASRSFAGKPAPTNQLVTCASDEQGVAAIVSLQGLNDPAALRQQAEGLDGVQLVDRLGELNQLFAATQVSAAELKLLSCVLIVALLIVPFGFGGALRIVALPLLAALCSLASLGWLGQPLTLFSLFGLLLVTAISVDYAILMHEQIGGAAVSLLGTLLAAVTTWLSFGLLAVSSTPAVSNFGLAVSLGLVFSFILAPWAAPRHREKSA</sequence>
<feature type="transmembrane region" description="Helical" evidence="6">
    <location>
        <begin position="775"/>
        <end position="794"/>
    </location>
</feature>
<feature type="transmembrane region" description="Helical" evidence="6">
    <location>
        <begin position="744"/>
        <end position="763"/>
    </location>
</feature>
<accession>A0A239CLM9</accession>
<feature type="transmembrane region" description="Helical" evidence="6">
    <location>
        <begin position="276"/>
        <end position="297"/>
    </location>
</feature>